<evidence type="ECO:0000313" key="3">
    <source>
        <dbReference type="Proteomes" id="UP000252893"/>
    </source>
</evidence>
<evidence type="ECO:0000313" key="2">
    <source>
        <dbReference type="EMBL" id="RBO98579.1"/>
    </source>
</evidence>
<dbReference type="RefSeq" id="WP_210207240.1">
    <property type="nucleotide sequence ID" value="NZ_JBHEEG010000003.1"/>
</dbReference>
<protein>
    <recommendedName>
        <fullName evidence="4">HPP family protein</fullName>
    </recommendedName>
</protein>
<reference evidence="2 3" key="1">
    <citation type="submission" date="2018-06" db="EMBL/GenBank/DDBJ databases">
        <title>Genomic Encyclopedia of Type Strains, Phase IV (KMG-IV): sequencing the most valuable type-strain genomes for metagenomic binning, comparative biology and taxonomic classification.</title>
        <authorList>
            <person name="Goeker M."/>
        </authorList>
    </citation>
    <scope>NUCLEOTIDE SEQUENCE [LARGE SCALE GENOMIC DNA]</scope>
    <source>
        <strain evidence="2 3">DSM 25619</strain>
    </source>
</reference>
<accession>A0A366E9Y3</accession>
<keyword evidence="3" id="KW-1185">Reference proteome</keyword>
<evidence type="ECO:0008006" key="4">
    <source>
        <dbReference type="Google" id="ProtNLM"/>
    </source>
</evidence>
<feature type="transmembrane region" description="Helical" evidence="1">
    <location>
        <begin position="274"/>
        <end position="293"/>
    </location>
</feature>
<keyword evidence="1" id="KW-0812">Transmembrane</keyword>
<feature type="transmembrane region" description="Helical" evidence="1">
    <location>
        <begin position="86"/>
        <end position="110"/>
    </location>
</feature>
<feature type="transmembrane region" description="Helical" evidence="1">
    <location>
        <begin position="61"/>
        <end position="80"/>
    </location>
</feature>
<name>A0A366E9Y3_9HYPH</name>
<comment type="caution">
    <text evidence="2">The sequence shown here is derived from an EMBL/GenBank/DDBJ whole genome shotgun (WGS) entry which is preliminary data.</text>
</comment>
<keyword evidence="1" id="KW-0472">Membrane</keyword>
<sequence length="307" mass="34308">MNTNSSNLAVAYMAAFIFILLMVAAAIIFQDAEIILPEIAAMAVALWVWREKGWMRQPEKIFILPSLTALVGFGINLLEISYISKIIIVLVLMLVVMQLLQYSLAPALATGLLPIVTNATHFSFLAAIFVTTFMLMLGVYLLKLNEGVSQEAPLKHKYMLIYLLLHLVWIGIVVLAGYPQMAIIPPVTVVVYEALHMPMYMRKMALKQIAVLTLSAVIGTVLFMALDNWLLIVALDMALIYGLLHLFQARIPAAYAFPLLPFVFPAQFVPQLPYAAAVVSVFFFSLVFAYKTYEKQQNMKLQQQAAE</sequence>
<feature type="transmembrane region" description="Helical" evidence="1">
    <location>
        <begin position="7"/>
        <end position="28"/>
    </location>
</feature>
<keyword evidence="1" id="KW-1133">Transmembrane helix</keyword>
<feature type="transmembrane region" description="Helical" evidence="1">
    <location>
        <begin position="162"/>
        <end position="192"/>
    </location>
</feature>
<dbReference type="EMBL" id="QNRH01000001">
    <property type="protein sequence ID" value="RBO98579.1"/>
    <property type="molecule type" value="Genomic_DNA"/>
</dbReference>
<dbReference type="AlphaFoldDB" id="A0A366E9Y3"/>
<proteinExistence type="predicted"/>
<feature type="transmembrane region" description="Helical" evidence="1">
    <location>
        <begin position="204"/>
        <end position="223"/>
    </location>
</feature>
<organism evidence="2 3">
    <name type="scientific">Pseudochrobactrum asaccharolyticum</name>
    <dbReference type="NCBI Taxonomy" id="354351"/>
    <lineage>
        <taxon>Bacteria</taxon>
        <taxon>Pseudomonadati</taxon>
        <taxon>Pseudomonadota</taxon>
        <taxon>Alphaproteobacteria</taxon>
        <taxon>Hyphomicrobiales</taxon>
        <taxon>Brucellaceae</taxon>
        <taxon>Pseudochrobactrum</taxon>
    </lineage>
</organism>
<evidence type="ECO:0000256" key="1">
    <source>
        <dbReference type="SAM" id="Phobius"/>
    </source>
</evidence>
<feature type="transmembrane region" description="Helical" evidence="1">
    <location>
        <begin position="229"/>
        <end position="247"/>
    </location>
</feature>
<gene>
    <name evidence="2" type="ORF">DFR47_101178</name>
</gene>
<dbReference type="Proteomes" id="UP000252893">
    <property type="component" value="Unassembled WGS sequence"/>
</dbReference>
<feature type="transmembrane region" description="Helical" evidence="1">
    <location>
        <begin position="122"/>
        <end position="142"/>
    </location>
</feature>